<dbReference type="EMBL" id="AP023368">
    <property type="protein sequence ID" value="BCJ98678.1"/>
    <property type="molecule type" value="Genomic_DNA"/>
</dbReference>
<evidence type="ECO:0000256" key="1">
    <source>
        <dbReference type="ARBA" id="ARBA00007951"/>
    </source>
</evidence>
<evidence type="ECO:0000313" key="8">
    <source>
        <dbReference type="Proteomes" id="UP000515703"/>
    </source>
</evidence>
<organism evidence="7 8">
    <name type="scientific">Anaerocolumna chitinilytica</name>
    <dbReference type="NCBI Taxonomy" id="1727145"/>
    <lineage>
        <taxon>Bacteria</taxon>
        <taxon>Bacillati</taxon>
        <taxon>Bacillota</taxon>
        <taxon>Clostridia</taxon>
        <taxon>Lachnospirales</taxon>
        <taxon>Lachnospiraceae</taxon>
        <taxon>Anaerocolumna</taxon>
    </lineage>
</organism>
<keyword evidence="8" id="KW-1185">Reference proteome</keyword>
<sequence>MDDLLEKLISVVPTENQINWQKLEYTAFFHYGINSFTDREWGTGKEDISIFSPKNLNTDQWCEVLKRAEIKACIITAKHHDGFCLWNTAYTNHSVMHTPFKRDIVAELAASCKKYGIKLGVYLSPWDRHESVYGSGEEYNNYFCNQLTELLTNYGKLYSVWFDGACGEGPNGKKQEYDWKRYYELIRKLQPEAVISVCGPDVRWCGNEAGDCRESEWSVVPAEVFSQSDIMEKSQKNDDAEFRKQGLDEQTNDLGSRKIVEKADKLIWYPAEVNVSIRPGWFYHESEDLLVKSLSDLKRIYLNAVGGNGLFLLNIPPHKDGYITTYDEERLTELGSFIREAFQENYAVKAQVTASSTEPGSDVYNVLEENDTYWKAIDYSACCDIVIRLKEPEVLQYIVLQEQIKLSQRVERFEVWAETEVTEERLIYSGTTIGYKKICAIPPTKIISLRIVFKEYRVAPVIQTIGLY</sequence>
<dbReference type="SMART" id="SM00812">
    <property type="entry name" value="Alpha_L_fucos"/>
    <property type="match status" value="1"/>
</dbReference>
<evidence type="ECO:0000256" key="4">
    <source>
        <dbReference type="ARBA" id="ARBA00022801"/>
    </source>
</evidence>
<reference evidence="7 8" key="1">
    <citation type="submission" date="2020-08" db="EMBL/GenBank/DDBJ databases">
        <title>Draft genome sequencing of an Anaerocolumna strain isolated from anoxic soil subjected to BSD treatment.</title>
        <authorList>
            <person name="Uek A."/>
            <person name="Tonouchi A."/>
        </authorList>
    </citation>
    <scope>NUCLEOTIDE SEQUENCE [LARGE SCALE GENOMIC DNA]</scope>
    <source>
        <strain evidence="7 8">CTTW</strain>
    </source>
</reference>
<dbReference type="Pfam" id="PF01120">
    <property type="entry name" value="Alpha_L_fucos"/>
    <property type="match status" value="1"/>
</dbReference>
<dbReference type="GO" id="GO:0016139">
    <property type="term" value="P:glycoside catabolic process"/>
    <property type="evidence" value="ECO:0007669"/>
    <property type="project" value="TreeGrafter"/>
</dbReference>
<dbReference type="InterPro" id="IPR000933">
    <property type="entry name" value="Glyco_hydro_29"/>
</dbReference>
<protein>
    <recommendedName>
        <fullName evidence="2">alpha-L-fucosidase</fullName>
        <ecNumber evidence="2">3.2.1.51</ecNumber>
    </recommendedName>
</protein>
<keyword evidence="3" id="KW-0732">Signal</keyword>
<evidence type="ECO:0000313" key="7">
    <source>
        <dbReference type="EMBL" id="BCJ98678.1"/>
    </source>
</evidence>
<accession>A0A7I8DJL0</accession>
<dbReference type="SUPFAM" id="SSF51445">
    <property type="entry name" value="(Trans)glycosidases"/>
    <property type="match status" value="1"/>
</dbReference>
<dbReference type="AlphaFoldDB" id="A0A7I8DJL0"/>
<evidence type="ECO:0000259" key="6">
    <source>
        <dbReference type="Pfam" id="PF01120"/>
    </source>
</evidence>
<feature type="domain" description="Glycoside hydrolase family 29 N-terminal" evidence="6">
    <location>
        <begin position="47"/>
        <end position="339"/>
    </location>
</feature>
<proteinExistence type="inferred from homology"/>
<keyword evidence="4" id="KW-0378">Hydrolase</keyword>
<dbReference type="PANTHER" id="PTHR10030">
    <property type="entry name" value="ALPHA-L-FUCOSIDASE"/>
    <property type="match status" value="1"/>
</dbReference>
<evidence type="ECO:0000256" key="5">
    <source>
        <dbReference type="ARBA" id="ARBA00023295"/>
    </source>
</evidence>
<dbReference type="Proteomes" id="UP000515703">
    <property type="component" value="Chromosome"/>
</dbReference>
<evidence type="ECO:0000256" key="2">
    <source>
        <dbReference type="ARBA" id="ARBA00012662"/>
    </source>
</evidence>
<dbReference type="KEGG" id="acht:bsdcttw_17190"/>
<dbReference type="InterPro" id="IPR017853">
    <property type="entry name" value="GH"/>
</dbReference>
<dbReference type="InterPro" id="IPR057739">
    <property type="entry name" value="Glyco_hydro_29_N"/>
</dbReference>
<dbReference type="RefSeq" id="WP_185258996.1">
    <property type="nucleotide sequence ID" value="NZ_AP023368.1"/>
</dbReference>
<dbReference type="EC" id="3.2.1.51" evidence="2"/>
<comment type="similarity">
    <text evidence="1">Belongs to the glycosyl hydrolase 29 family.</text>
</comment>
<gene>
    <name evidence="7" type="ORF">bsdcttw_17190</name>
</gene>
<dbReference type="Gene3D" id="3.20.20.80">
    <property type="entry name" value="Glycosidases"/>
    <property type="match status" value="1"/>
</dbReference>
<evidence type="ECO:0000256" key="3">
    <source>
        <dbReference type="ARBA" id="ARBA00022729"/>
    </source>
</evidence>
<dbReference type="SUPFAM" id="SSF49785">
    <property type="entry name" value="Galactose-binding domain-like"/>
    <property type="match status" value="1"/>
</dbReference>
<dbReference type="Gene3D" id="2.60.120.260">
    <property type="entry name" value="Galactose-binding domain-like"/>
    <property type="match status" value="1"/>
</dbReference>
<dbReference type="GO" id="GO:0006004">
    <property type="term" value="P:fucose metabolic process"/>
    <property type="evidence" value="ECO:0007669"/>
    <property type="project" value="TreeGrafter"/>
</dbReference>
<dbReference type="GO" id="GO:0005764">
    <property type="term" value="C:lysosome"/>
    <property type="evidence" value="ECO:0007669"/>
    <property type="project" value="TreeGrafter"/>
</dbReference>
<name>A0A7I8DJL0_9FIRM</name>
<dbReference type="SMR" id="A0A7I8DJL0"/>
<keyword evidence="5" id="KW-0326">Glycosidase</keyword>
<dbReference type="PANTHER" id="PTHR10030:SF37">
    <property type="entry name" value="ALPHA-L-FUCOSIDASE-RELATED"/>
    <property type="match status" value="1"/>
</dbReference>
<dbReference type="InterPro" id="IPR008979">
    <property type="entry name" value="Galactose-bd-like_sf"/>
</dbReference>
<dbReference type="GO" id="GO:0004560">
    <property type="term" value="F:alpha-L-fucosidase activity"/>
    <property type="evidence" value="ECO:0007669"/>
    <property type="project" value="InterPro"/>
</dbReference>
<reference evidence="7 8" key="2">
    <citation type="submission" date="2020-08" db="EMBL/GenBank/DDBJ databases">
        <authorList>
            <person name="Ueki A."/>
            <person name="Tonouchi A."/>
        </authorList>
    </citation>
    <scope>NUCLEOTIDE SEQUENCE [LARGE SCALE GENOMIC DNA]</scope>
    <source>
        <strain evidence="7 8">CTTW</strain>
    </source>
</reference>